<organism evidence="2 3">
    <name type="scientific">Aromia moschata</name>
    <dbReference type="NCBI Taxonomy" id="1265417"/>
    <lineage>
        <taxon>Eukaryota</taxon>
        <taxon>Metazoa</taxon>
        <taxon>Ecdysozoa</taxon>
        <taxon>Arthropoda</taxon>
        <taxon>Hexapoda</taxon>
        <taxon>Insecta</taxon>
        <taxon>Pterygota</taxon>
        <taxon>Neoptera</taxon>
        <taxon>Endopterygota</taxon>
        <taxon>Coleoptera</taxon>
        <taxon>Polyphaga</taxon>
        <taxon>Cucujiformia</taxon>
        <taxon>Chrysomeloidea</taxon>
        <taxon>Cerambycidae</taxon>
        <taxon>Cerambycinae</taxon>
        <taxon>Callichromatini</taxon>
        <taxon>Aromia</taxon>
    </lineage>
</organism>
<dbReference type="Pfam" id="PF00207">
    <property type="entry name" value="A2M"/>
    <property type="match status" value="1"/>
</dbReference>
<dbReference type="Gene3D" id="2.60.40.10">
    <property type="entry name" value="Immunoglobulins"/>
    <property type="match status" value="1"/>
</dbReference>
<sequence length="231" mass="27057">MRVVTKPCYSGPLLKDNNPVQFLTGQYEDQNEEKAVTMRSHFPETWLWELVPVSGHLQLKRHLPHSITSWLTNVLCISEHEGIGFSPETELKSFQSFFVEIITPYSVKRSEMFHLLIHVNNYLGYRFPVRLTLRLSDGLELDNSAQDLSTSFCLSENDTMTYTFHVKGTKTRSRQRHCFSRIRSSVSRRMWTRGYCVSEGHIPKKISGRTRRLPNDCNEIRTSVYFRHSYF</sequence>
<evidence type="ECO:0000259" key="1">
    <source>
        <dbReference type="SMART" id="SM01360"/>
    </source>
</evidence>
<dbReference type="SUPFAM" id="SSF81296">
    <property type="entry name" value="E set domains"/>
    <property type="match status" value="1"/>
</dbReference>
<dbReference type="PANTHER" id="PTHR11412">
    <property type="entry name" value="MACROGLOBULIN / COMPLEMENT"/>
    <property type="match status" value="1"/>
</dbReference>
<dbReference type="InterPro" id="IPR001599">
    <property type="entry name" value="Macroglobln_a2"/>
</dbReference>
<gene>
    <name evidence="2" type="ORF">NQ318_001786</name>
</gene>
<evidence type="ECO:0000313" key="3">
    <source>
        <dbReference type="Proteomes" id="UP001162162"/>
    </source>
</evidence>
<feature type="domain" description="Alpha-2-macroglobulin" evidence="1">
    <location>
        <begin position="45"/>
        <end position="133"/>
    </location>
</feature>
<dbReference type="Proteomes" id="UP001162162">
    <property type="component" value="Unassembled WGS sequence"/>
</dbReference>
<dbReference type="AlphaFoldDB" id="A0AAV8XID3"/>
<evidence type="ECO:0000313" key="2">
    <source>
        <dbReference type="EMBL" id="KAJ8938253.1"/>
    </source>
</evidence>
<dbReference type="Gene3D" id="2.20.130.20">
    <property type="match status" value="1"/>
</dbReference>
<dbReference type="InterPro" id="IPR050473">
    <property type="entry name" value="A2M/Complement_sys"/>
</dbReference>
<dbReference type="InterPro" id="IPR013783">
    <property type="entry name" value="Ig-like_fold"/>
</dbReference>
<dbReference type="InterPro" id="IPR014756">
    <property type="entry name" value="Ig_E-set"/>
</dbReference>
<dbReference type="SMART" id="SM01360">
    <property type="entry name" value="A2M"/>
    <property type="match status" value="1"/>
</dbReference>
<protein>
    <recommendedName>
        <fullName evidence="1">Alpha-2-macroglobulin domain-containing protein</fullName>
    </recommendedName>
</protein>
<dbReference type="GO" id="GO:0004866">
    <property type="term" value="F:endopeptidase inhibitor activity"/>
    <property type="evidence" value="ECO:0007669"/>
    <property type="project" value="InterPro"/>
</dbReference>
<keyword evidence="3" id="KW-1185">Reference proteome</keyword>
<dbReference type="PANTHER" id="PTHR11412:SF171">
    <property type="entry name" value="PREGNANCY ZONE PROTEIN-LIKE PROTEIN"/>
    <property type="match status" value="1"/>
</dbReference>
<name>A0AAV8XID3_9CUCU</name>
<proteinExistence type="predicted"/>
<comment type="caution">
    <text evidence="2">The sequence shown here is derived from an EMBL/GenBank/DDBJ whole genome shotgun (WGS) entry which is preliminary data.</text>
</comment>
<reference evidence="2" key="1">
    <citation type="journal article" date="2023" name="Insect Mol. Biol.">
        <title>Genome sequencing provides insights into the evolution of gene families encoding plant cell wall-degrading enzymes in longhorned beetles.</title>
        <authorList>
            <person name="Shin N.R."/>
            <person name="Okamura Y."/>
            <person name="Kirsch R."/>
            <person name="Pauchet Y."/>
        </authorList>
    </citation>
    <scope>NUCLEOTIDE SEQUENCE</scope>
    <source>
        <strain evidence="2">AMC_N1</strain>
    </source>
</reference>
<accession>A0AAV8XID3</accession>
<dbReference type="EMBL" id="JAPWTK010000574">
    <property type="protein sequence ID" value="KAJ8938253.1"/>
    <property type="molecule type" value="Genomic_DNA"/>
</dbReference>